<gene>
    <name evidence="1" type="ORF">AAHA92_12191</name>
</gene>
<proteinExistence type="predicted"/>
<dbReference type="AlphaFoldDB" id="A0ABD1HJV0"/>
<organism evidence="1 2">
    <name type="scientific">Salvia divinorum</name>
    <name type="common">Maria pastora</name>
    <name type="synonym">Diviner's sage</name>
    <dbReference type="NCBI Taxonomy" id="28513"/>
    <lineage>
        <taxon>Eukaryota</taxon>
        <taxon>Viridiplantae</taxon>
        <taxon>Streptophyta</taxon>
        <taxon>Embryophyta</taxon>
        <taxon>Tracheophyta</taxon>
        <taxon>Spermatophyta</taxon>
        <taxon>Magnoliopsida</taxon>
        <taxon>eudicotyledons</taxon>
        <taxon>Gunneridae</taxon>
        <taxon>Pentapetalae</taxon>
        <taxon>asterids</taxon>
        <taxon>lamiids</taxon>
        <taxon>Lamiales</taxon>
        <taxon>Lamiaceae</taxon>
        <taxon>Nepetoideae</taxon>
        <taxon>Mentheae</taxon>
        <taxon>Salviinae</taxon>
        <taxon>Salvia</taxon>
        <taxon>Salvia subgen. Calosphace</taxon>
    </lineage>
</organism>
<protein>
    <submittedName>
        <fullName evidence="1">Uncharacterized protein</fullName>
    </submittedName>
</protein>
<evidence type="ECO:0000313" key="1">
    <source>
        <dbReference type="EMBL" id="KAL1556592.1"/>
    </source>
</evidence>
<name>A0ABD1HJV0_SALDI</name>
<reference evidence="1 2" key="1">
    <citation type="submission" date="2024-06" db="EMBL/GenBank/DDBJ databases">
        <title>A chromosome level genome sequence of Diviner's sage (Salvia divinorum).</title>
        <authorList>
            <person name="Ford S.A."/>
            <person name="Ro D.-K."/>
            <person name="Ness R.W."/>
            <person name="Phillips M.A."/>
        </authorList>
    </citation>
    <scope>NUCLEOTIDE SEQUENCE [LARGE SCALE GENOMIC DNA]</scope>
    <source>
        <strain evidence="1">SAF-2024a</strain>
        <tissue evidence="1">Leaf</tissue>
    </source>
</reference>
<dbReference type="EMBL" id="JBEAFC010000005">
    <property type="protein sequence ID" value="KAL1556592.1"/>
    <property type="molecule type" value="Genomic_DNA"/>
</dbReference>
<keyword evidence="2" id="KW-1185">Reference proteome</keyword>
<accession>A0ABD1HJV0</accession>
<sequence length="73" mass="7508">MASPASDAGRPSSLFIQLKLILPISSTSSPSLGTQPPLSSSISLSLSDRATDAGVRLPLRRRSLISGSGNTVE</sequence>
<evidence type="ECO:0000313" key="2">
    <source>
        <dbReference type="Proteomes" id="UP001567538"/>
    </source>
</evidence>
<dbReference type="Proteomes" id="UP001567538">
    <property type="component" value="Unassembled WGS sequence"/>
</dbReference>
<comment type="caution">
    <text evidence="1">The sequence shown here is derived from an EMBL/GenBank/DDBJ whole genome shotgun (WGS) entry which is preliminary data.</text>
</comment>